<dbReference type="Proteomes" id="UP000706039">
    <property type="component" value="Unassembled WGS sequence"/>
</dbReference>
<dbReference type="PROSITE" id="PS00061">
    <property type="entry name" value="ADH_SHORT"/>
    <property type="match status" value="1"/>
</dbReference>
<comment type="caution">
    <text evidence="3">The sequence shown here is derived from an EMBL/GenBank/DDBJ whole genome shotgun (WGS) entry which is preliminary data.</text>
</comment>
<protein>
    <submittedName>
        <fullName evidence="3">SDR family oxidoreductase</fullName>
    </submittedName>
</protein>
<dbReference type="NCBIfam" id="NF009466">
    <property type="entry name" value="PRK12826.1-2"/>
    <property type="match status" value="1"/>
</dbReference>
<organism evidence="3 4">
    <name type="scientific">Sphingomonas colocasiae</name>
    <dbReference type="NCBI Taxonomy" id="1848973"/>
    <lineage>
        <taxon>Bacteria</taxon>
        <taxon>Pseudomonadati</taxon>
        <taxon>Pseudomonadota</taxon>
        <taxon>Alphaproteobacteria</taxon>
        <taxon>Sphingomonadales</taxon>
        <taxon>Sphingomonadaceae</taxon>
        <taxon>Sphingomonas</taxon>
    </lineage>
</organism>
<dbReference type="PRINTS" id="PR00080">
    <property type="entry name" value="SDRFAMILY"/>
</dbReference>
<dbReference type="Gene3D" id="3.40.50.720">
    <property type="entry name" value="NAD(P)-binding Rossmann-like Domain"/>
    <property type="match status" value="1"/>
</dbReference>
<dbReference type="CDD" id="cd05233">
    <property type="entry name" value="SDR_c"/>
    <property type="match status" value="1"/>
</dbReference>
<dbReference type="NCBIfam" id="NF005559">
    <property type="entry name" value="PRK07231.1"/>
    <property type="match status" value="1"/>
</dbReference>
<dbReference type="EMBL" id="JAINVV010000008">
    <property type="protein sequence ID" value="MBY8824120.1"/>
    <property type="molecule type" value="Genomic_DNA"/>
</dbReference>
<gene>
    <name evidence="3" type="ORF">K7G82_17585</name>
</gene>
<dbReference type="RefSeq" id="WP_222991208.1">
    <property type="nucleotide sequence ID" value="NZ_JAINVV010000008.1"/>
</dbReference>
<dbReference type="InterPro" id="IPR002347">
    <property type="entry name" value="SDR_fam"/>
</dbReference>
<evidence type="ECO:0000313" key="4">
    <source>
        <dbReference type="Proteomes" id="UP000706039"/>
    </source>
</evidence>
<dbReference type="InterPro" id="IPR036291">
    <property type="entry name" value="NAD(P)-bd_dom_sf"/>
</dbReference>
<proteinExistence type="inferred from homology"/>
<comment type="similarity">
    <text evidence="1">Belongs to the short-chain dehydrogenases/reductases (SDR) family.</text>
</comment>
<dbReference type="SMART" id="SM00822">
    <property type="entry name" value="PKS_KR"/>
    <property type="match status" value="1"/>
</dbReference>
<name>A0ABS7PS15_9SPHN</name>
<accession>A0ABS7PS15</accession>
<sequence length="259" mass="27107">MADDFTGQAALVTGGASGLGRAIARAFAAAGAKVAVADRNSEATAHEVEHLRTMGCEALAIDVDVTDSAQVQAMIDRTVETFGALDVLVHSAGVGVERRFLDTTDEEWRRIIDIDLSGSFYCMRAAGRVMAAKGYGRIVLLSSTAGMRGGTARAAYGAAKSGVINLTQVLAVELAEQGVTVNALAPGAIETELVQRMHSPETRKNYRRAVPMDRYGTPEEVAHAALYLASPGASYVTGHILAVDGGFLAAGLLNKPNDT</sequence>
<evidence type="ECO:0000313" key="3">
    <source>
        <dbReference type="EMBL" id="MBY8824120.1"/>
    </source>
</evidence>
<keyword evidence="4" id="KW-1185">Reference proteome</keyword>
<dbReference type="InterPro" id="IPR057326">
    <property type="entry name" value="KR_dom"/>
</dbReference>
<dbReference type="PANTHER" id="PTHR42760">
    <property type="entry name" value="SHORT-CHAIN DEHYDROGENASES/REDUCTASES FAMILY MEMBER"/>
    <property type="match status" value="1"/>
</dbReference>
<evidence type="ECO:0000259" key="2">
    <source>
        <dbReference type="SMART" id="SM00822"/>
    </source>
</evidence>
<dbReference type="PANTHER" id="PTHR42760:SF123">
    <property type="entry name" value="OXIDOREDUCTASE"/>
    <property type="match status" value="1"/>
</dbReference>
<dbReference type="Pfam" id="PF13561">
    <property type="entry name" value="adh_short_C2"/>
    <property type="match status" value="1"/>
</dbReference>
<evidence type="ECO:0000256" key="1">
    <source>
        <dbReference type="ARBA" id="ARBA00006484"/>
    </source>
</evidence>
<dbReference type="PRINTS" id="PR00081">
    <property type="entry name" value="GDHRDH"/>
</dbReference>
<reference evidence="3 4" key="1">
    <citation type="submission" date="2021-08" db="EMBL/GenBank/DDBJ databases">
        <authorList>
            <person name="Tuo L."/>
        </authorList>
    </citation>
    <scope>NUCLEOTIDE SEQUENCE [LARGE SCALE GENOMIC DNA]</scope>
    <source>
        <strain evidence="3 4">JCM 31229</strain>
    </source>
</reference>
<dbReference type="InterPro" id="IPR020904">
    <property type="entry name" value="Sc_DH/Rdtase_CS"/>
</dbReference>
<feature type="domain" description="Ketoreductase" evidence="2">
    <location>
        <begin position="8"/>
        <end position="187"/>
    </location>
</feature>
<dbReference type="SUPFAM" id="SSF51735">
    <property type="entry name" value="NAD(P)-binding Rossmann-fold domains"/>
    <property type="match status" value="1"/>
</dbReference>